<dbReference type="EMBL" id="LBMM01002543">
    <property type="protein sequence ID" value="KMQ94685.1"/>
    <property type="molecule type" value="Genomic_DNA"/>
</dbReference>
<reference evidence="2 3" key="1">
    <citation type="submission" date="2015-04" db="EMBL/GenBank/DDBJ databases">
        <title>Lasius niger genome sequencing.</title>
        <authorList>
            <person name="Konorov E.A."/>
            <person name="Nikitin M.A."/>
            <person name="Kirill M.V."/>
            <person name="Chang P."/>
        </authorList>
    </citation>
    <scope>NUCLEOTIDE SEQUENCE [LARGE SCALE GENOMIC DNA]</scope>
    <source>
        <tissue evidence="2">Whole</tissue>
    </source>
</reference>
<dbReference type="AlphaFoldDB" id="A0A0J7NQG8"/>
<proteinExistence type="predicted"/>
<name>A0A0J7NQG8_LASNI</name>
<organism evidence="2 3">
    <name type="scientific">Lasius niger</name>
    <name type="common">Black garden ant</name>
    <dbReference type="NCBI Taxonomy" id="67767"/>
    <lineage>
        <taxon>Eukaryota</taxon>
        <taxon>Metazoa</taxon>
        <taxon>Ecdysozoa</taxon>
        <taxon>Arthropoda</taxon>
        <taxon>Hexapoda</taxon>
        <taxon>Insecta</taxon>
        <taxon>Pterygota</taxon>
        <taxon>Neoptera</taxon>
        <taxon>Endopterygota</taxon>
        <taxon>Hymenoptera</taxon>
        <taxon>Apocrita</taxon>
        <taxon>Aculeata</taxon>
        <taxon>Formicoidea</taxon>
        <taxon>Formicidae</taxon>
        <taxon>Formicinae</taxon>
        <taxon>Lasius</taxon>
        <taxon>Lasius</taxon>
    </lineage>
</organism>
<evidence type="ECO:0000313" key="3">
    <source>
        <dbReference type="Proteomes" id="UP000036403"/>
    </source>
</evidence>
<dbReference type="PaxDb" id="67767-A0A0J7NQG8"/>
<feature type="region of interest" description="Disordered" evidence="1">
    <location>
        <begin position="1"/>
        <end position="70"/>
    </location>
</feature>
<dbReference type="Proteomes" id="UP000036403">
    <property type="component" value="Unassembled WGS sequence"/>
</dbReference>
<protein>
    <submittedName>
        <fullName evidence="2">Isoform a</fullName>
    </submittedName>
</protein>
<sequence length="70" mass="8251">MGETQREDVEGMQGERWRGRAQQKGSGSCPWLMHPWSPEGHETRRRPGSRKRKKKKKKKKKGNGEKREVH</sequence>
<evidence type="ECO:0000256" key="1">
    <source>
        <dbReference type="SAM" id="MobiDB-lite"/>
    </source>
</evidence>
<feature type="compositionally biased region" description="Basic and acidic residues" evidence="1">
    <location>
        <begin position="1"/>
        <end position="18"/>
    </location>
</feature>
<feature type="compositionally biased region" description="Basic residues" evidence="1">
    <location>
        <begin position="43"/>
        <end position="61"/>
    </location>
</feature>
<comment type="caution">
    <text evidence="2">The sequence shown here is derived from an EMBL/GenBank/DDBJ whole genome shotgun (WGS) entry which is preliminary data.</text>
</comment>
<gene>
    <name evidence="2" type="ORF">RF55_5147</name>
</gene>
<accession>A0A0J7NQG8</accession>
<keyword evidence="3" id="KW-1185">Reference proteome</keyword>
<evidence type="ECO:0000313" key="2">
    <source>
        <dbReference type="EMBL" id="KMQ94685.1"/>
    </source>
</evidence>